<dbReference type="SUPFAM" id="SSF50022">
    <property type="entry name" value="ISP domain"/>
    <property type="match status" value="1"/>
</dbReference>
<keyword evidence="8" id="KW-0223">Dioxygenase</keyword>
<dbReference type="PANTHER" id="PTHR21496">
    <property type="entry name" value="FERREDOXIN-RELATED"/>
    <property type="match status" value="1"/>
</dbReference>
<dbReference type="PANTHER" id="PTHR21496:SF0">
    <property type="entry name" value="RIESKE DOMAIN-CONTAINING PROTEIN"/>
    <property type="match status" value="1"/>
</dbReference>
<organism evidence="8 9">
    <name type="scientific">Paraburkholderia bryophila</name>
    <dbReference type="NCBI Taxonomy" id="420952"/>
    <lineage>
        <taxon>Bacteria</taxon>
        <taxon>Pseudomonadati</taxon>
        <taxon>Pseudomonadota</taxon>
        <taxon>Betaproteobacteria</taxon>
        <taxon>Burkholderiales</taxon>
        <taxon>Burkholderiaceae</taxon>
        <taxon>Paraburkholderia</taxon>
    </lineage>
</organism>
<evidence type="ECO:0000256" key="3">
    <source>
        <dbReference type="ARBA" id="ARBA00023004"/>
    </source>
</evidence>
<dbReference type="InterPro" id="IPR036922">
    <property type="entry name" value="Rieske_2Fe-2S_sf"/>
</dbReference>
<evidence type="ECO:0000259" key="7">
    <source>
        <dbReference type="PROSITE" id="PS51296"/>
    </source>
</evidence>
<evidence type="ECO:0000256" key="5">
    <source>
        <dbReference type="ARBA" id="ARBA00034078"/>
    </source>
</evidence>
<dbReference type="GO" id="GO:0046872">
    <property type="term" value="F:metal ion binding"/>
    <property type="evidence" value="ECO:0007669"/>
    <property type="project" value="UniProtKB-KW"/>
</dbReference>
<keyword evidence="1" id="KW-0001">2Fe-2S</keyword>
<evidence type="ECO:0000256" key="6">
    <source>
        <dbReference type="ARBA" id="ARBA00038001"/>
    </source>
</evidence>
<accession>A0A7Z0B355</accession>
<evidence type="ECO:0000256" key="2">
    <source>
        <dbReference type="ARBA" id="ARBA00022723"/>
    </source>
</evidence>
<comment type="caution">
    <text evidence="8">The sequence shown here is derived from an EMBL/GenBank/DDBJ whole genome shotgun (WGS) entry which is preliminary data.</text>
</comment>
<keyword evidence="2" id="KW-0479">Metal-binding</keyword>
<proteinExistence type="inferred from homology"/>
<dbReference type="Gene3D" id="2.102.10.10">
    <property type="entry name" value="Rieske [2Fe-2S] iron-sulphur domain"/>
    <property type="match status" value="1"/>
</dbReference>
<evidence type="ECO:0000256" key="4">
    <source>
        <dbReference type="ARBA" id="ARBA00023014"/>
    </source>
</evidence>
<dbReference type="InterPro" id="IPR017941">
    <property type="entry name" value="Rieske_2Fe-2S"/>
</dbReference>
<dbReference type="AlphaFoldDB" id="A0A7Z0B355"/>
<reference evidence="8 9" key="1">
    <citation type="submission" date="2020-07" db="EMBL/GenBank/DDBJ databases">
        <title>Exploring microbial biodiversity for novel pathways involved in the catabolism of aromatic compounds derived from lignin.</title>
        <authorList>
            <person name="Elkins J."/>
        </authorList>
    </citation>
    <scope>NUCLEOTIDE SEQUENCE [LARGE SCALE GENOMIC DNA]</scope>
    <source>
        <strain evidence="8 9">H2C3B</strain>
    </source>
</reference>
<dbReference type="EMBL" id="JACCAU010000001">
    <property type="protein sequence ID" value="NYH19504.1"/>
    <property type="molecule type" value="Genomic_DNA"/>
</dbReference>
<sequence length="118" mass="12068">MSREIPVGTVDELAPGQRKLAFVEGRCIVLFNIDGTLHAIDDACPHNGASLASGRLEGCVLRCPAHGLRFDLRSGCTSGTGGLGLTTYPVRTVGSKLVMSFDGPGATPAQASTGPAAT</sequence>
<dbReference type="Pfam" id="PF00355">
    <property type="entry name" value="Rieske"/>
    <property type="match status" value="1"/>
</dbReference>
<keyword evidence="8" id="KW-0560">Oxidoreductase</keyword>
<keyword evidence="3" id="KW-0408">Iron</keyword>
<evidence type="ECO:0000256" key="1">
    <source>
        <dbReference type="ARBA" id="ARBA00022714"/>
    </source>
</evidence>
<dbReference type="Proteomes" id="UP000572540">
    <property type="component" value="Unassembled WGS sequence"/>
</dbReference>
<name>A0A7Z0B355_9BURK</name>
<dbReference type="PROSITE" id="PS51296">
    <property type="entry name" value="RIESKE"/>
    <property type="match status" value="1"/>
</dbReference>
<comment type="similarity">
    <text evidence="6">Belongs to the bacterial ring-hydroxylating dioxygenase ferredoxin component family.</text>
</comment>
<keyword evidence="4" id="KW-0411">Iron-sulfur</keyword>
<evidence type="ECO:0000313" key="8">
    <source>
        <dbReference type="EMBL" id="NYH19504.1"/>
    </source>
</evidence>
<gene>
    <name evidence="8" type="ORF">GGD41_006732</name>
</gene>
<feature type="domain" description="Rieske" evidence="7">
    <location>
        <begin position="5"/>
        <end position="99"/>
    </location>
</feature>
<protein>
    <submittedName>
        <fullName evidence="8">3-phenylpropionate/trans-cinnamate dioxygenase ferredoxin subunit</fullName>
    </submittedName>
</protein>
<comment type="cofactor">
    <cofactor evidence="5">
        <name>[2Fe-2S] cluster</name>
        <dbReference type="ChEBI" id="CHEBI:190135"/>
    </cofactor>
</comment>
<evidence type="ECO:0000313" key="9">
    <source>
        <dbReference type="Proteomes" id="UP000572540"/>
    </source>
</evidence>
<dbReference type="RefSeq" id="WP_179705245.1">
    <property type="nucleotide sequence ID" value="NZ_JACCAU010000001.1"/>
</dbReference>
<dbReference type="GO" id="GO:0051537">
    <property type="term" value="F:2 iron, 2 sulfur cluster binding"/>
    <property type="evidence" value="ECO:0007669"/>
    <property type="project" value="UniProtKB-KW"/>
</dbReference>
<dbReference type="GO" id="GO:0051213">
    <property type="term" value="F:dioxygenase activity"/>
    <property type="evidence" value="ECO:0007669"/>
    <property type="project" value="UniProtKB-KW"/>
</dbReference>